<dbReference type="PANTHER" id="PTHR12730:SF0">
    <property type="entry name" value="PROTEIN SDA1 HOMOLOG"/>
    <property type="match status" value="1"/>
</dbReference>
<dbReference type="InterPro" id="IPR012977">
    <property type="entry name" value="SDA1_N"/>
</dbReference>
<protein>
    <recommendedName>
        <fullName evidence="6">Protein SDA1</fullName>
    </recommendedName>
</protein>
<feature type="compositionally biased region" description="Basic and acidic residues" evidence="7">
    <location>
        <begin position="503"/>
        <end position="513"/>
    </location>
</feature>
<feature type="region of interest" description="Disordered" evidence="7">
    <location>
        <begin position="503"/>
        <end position="605"/>
    </location>
</feature>
<dbReference type="GO" id="GO:0015031">
    <property type="term" value="P:protein transport"/>
    <property type="evidence" value="ECO:0007669"/>
    <property type="project" value="UniProtKB-KW"/>
</dbReference>
<dbReference type="AlphaFoldDB" id="A0A5J5ERS4"/>
<feature type="region of interest" description="Disordered" evidence="7">
    <location>
        <begin position="667"/>
        <end position="736"/>
    </location>
</feature>
<evidence type="ECO:0000313" key="12">
    <source>
        <dbReference type="Proteomes" id="UP000326924"/>
    </source>
</evidence>
<evidence type="ECO:0000256" key="2">
    <source>
        <dbReference type="ARBA" id="ARBA00022448"/>
    </source>
</evidence>
<dbReference type="GO" id="GO:0005730">
    <property type="term" value="C:nucleolus"/>
    <property type="evidence" value="ECO:0007669"/>
    <property type="project" value="UniProtKB-SubCell"/>
</dbReference>
<dbReference type="InterPro" id="IPR027312">
    <property type="entry name" value="Sda1"/>
</dbReference>
<evidence type="ECO:0000256" key="4">
    <source>
        <dbReference type="ARBA" id="ARBA00022927"/>
    </source>
</evidence>
<dbReference type="Pfam" id="PF08158">
    <property type="entry name" value="SDA1_HEAT"/>
    <property type="match status" value="1"/>
</dbReference>
<evidence type="ECO:0000259" key="9">
    <source>
        <dbReference type="Pfam" id="PF08158"/>
    </source>
</evidence>
<dbReference type="SUPFAM" id="SSF48371">
    <property type="entry name" value="ARM repeat"/>
    <property type="match status" value="1"/>
</dbReference>
<dbReference type="EMBL" id="VXIS01000145">
    <property type="protein sequence ID" value="KAA8901360.1"/>
    <property type="molecule type" value="Genomic_DNA"/>
</dbReference>
<evidence type="ECO:0000256" key="5">
    <source>
        <dbReference type="ARBA" id="ARBA00023242"/>
    </source>
</evidence>
<dbReference type="GO" id="GO:0000055">
    <property type="term" value="P:ribosomal large subunit export from nucleus"/>
    <property type="evidence" value="ECO:0007669"/>
    <property type="project" value="UniProtKB-UniRule"/>
</dbReference>
<dbReference type="InterPro" id="IPR016024">
    <property type="entry name" value="ARM-type_fold"/>
</dbReference>
<feature type="compositionally biased region" description="Basic and acidic residues" evidence="7">
    <location>
        <begin position="716"/>
        <end position="729"/>
    </location>
</feature>
<feature type="compositionally biased region" description="Acidic residues" evidence="7">
    <location>
        <begin position="514"/>
        <end position="545"/>
    </location>
</feature>
<gene>
    <name evidence="11" type="ORF">FN846DRAFT_814922</name>
</gene>
<evidence type="ECO:0000256" key="7">
    <source>
        <dbReference type="SAM" id="MobiDB-lite"/>
    </source>
</evidence>
<proteinExistence type="inferred from homology"/>
<evidence type="ECO:0000256" key="1">
    <source>
        <dbReference type="ARBA" id="ARBA00005783"/>
    </source>
</evidence>
<dbReference type="InterPro" id="IPR048292">
    <property type="entry name" value="SDA1_C"/>
</dbReference>
<keyword evidence="5 6" id="KW-0539">Nucleus</keyword>
<reference evidence="11 12" key="1">
    <citation type="submission" date="2019-09" db="EMBL/GenBank/DDBJ databases">
        <title>Draft genome of the ectomycorrhizal ascomycete Sphaerosporella brunnea.</title>
        <authorList>
            <consortium name="DOE Joint Genome Institute"/>
            <person name="Benucci G.M."/>
            <person name="Marozzi G."/>
            <person name="Antonielli L."/>
            <person name="Sanchez S."/>
            <person name="Marco P."/>
            <person name="Wang X."/>
            <person name="Falini L.B."/>
            <person name="Barry K."/>
            <person name="Haridas S."/>
            <person name="Lipzen A."/>
            <person name="Labutti K."/>
            <person name="Grigoriev I.V."/>
            <person name="Murat C."/>
            <person name="Martin F."/>
            <person name="Albertini E."/>
            <person name="Donnini D."/>
            <person name="Bonito G."/>
        </authorList>
    </citation>
    <scope>NUCLEOTIDE SEQUENCE [LARGE SCALE GENOMIC DNA]</scope>
    <source>
        <strain evidence="11 12">Sb_GMNB300</strain>
    </source>
</reference>
<name>A0A5J5ERS4_9PEZI</name>
<keyword evidence="12" id="KW-1185">Reference proteome</keyword>
<feature type="compositionally biased region" description="Basic and acidic residues" evidence="7">
    <location>
        <begin position="582"/>
        <end position="603"/>
    </location>
</feature>
<dbReference type="FunCoup" id="A0A5J5ERS4">
    <property type="interactions" value="1149"/>
</dbReference>
<comment type="caution">
    <text evidence="11">The sequence shown here is derived from an EMBL/GenBank/DDBJ whole genome shotgun (WGS) entry which is preliminary data.</text>
</comment>
<dbReference type="InterPro" id="IPR007949">
    <property type="entry name" value="SDA1_MD"/>
</dbReference>
<evidence type="ECO:0000259" key="10">
    <source>
        <dbReference type="Pfam" id="PF21638"/>
    </source>
</evidence>
<dbReference type="OrthoDB" id="2196187at2759"/>
<keyword evidence="3 6" id="KW-0690">Ribosome biogenesis</keyword>
<dbReference type="GO" id="GO:0042273">
    <property type="term" value="P:ribosomal large subunit biogenesis"/>
    <property type="evidence" value="ECO:0007669"/>
    <property type="project" value="UniProtKB-UniRule"/>
</dbReference>
<dbReference type="PANTHER" id="PTHR12730">
    <property type="entry name" value="HSDA/SDA1-RELATED"/>
    <property type="match status" value="1"/>
</dbReference>
<organism evidence="11 12">
    <name type="scientific">Sphaerosporella brunnea</name>
    <dbReference type="NCBI Taxonomy" id="1250544"/>
    <lineage>
        <taxon>Eukaryota</taxon>
        <taxon>Fungi</taxon>
        <taxon>Dikarya</taxon>
        <taxon>Ascomycota</taxon>
        <taxon>Pezizomycotina</taxon>
        <taxon>Pezizomycetes</taxon>
        <taxon>Pezizales</taxon>
        <taxon>Pyronemataceae</taxon>
        <taxon>Sphaerosporella</taxon>
    </lineage>
</organism>
<feature type="compositionally biased region" description="Basic residues" evidence="7">
    <location>
        <begin position="696"/>
        <end position="713"/>
    </location>
</feature>
<feature type="compositionally biased region" description="Basic and acidic residues" evidence="7">
    <location>
        <begin position="667"/>
        <end position="677"/>
    </location>
</feature>
<accession>A0A5J5ERS4</accession>
<evidence type="ECO:0000313" key="11">
    <source>
        <dbReference type="EMBL" id="KAA8901360.1"/>
    </source>
</evidence>
<feature type="domain" description="SDA1 middle" evidence="8">
    <location>
        <begin position="550"/>
        <end position="669"/>
    </location>
</feature>
<dbReference type="InParanoid" id="A0A5J5ERS4"/>
<dbReference type="Pfam" id="PF05285">
    <property type="entry name" value="SDA1_dom"/>
    <property type="match status" value="1"/>
</dbReference>
<dbReference type="Pfam" id="PF21638">
    <property type="entry name" value="SDA1_C"/>
    <property type="match status" value="1"/>
</dbReference>
<evidence type="ECO:0000256" key="3">
    <source>
        <dbReference type="ARBA" id="ARBA00022517"/>
    </source>
</evidence>
<evidence type="ECO:0000256" key="6">
    <source>
        <dbReference type="RuleBase" id="RU365057"/>
    </source>
</evidence>
<dbReference type="Proteomes" id="UP000326924">
    <property type="component" value="Unassembled WGS sequence"/>
</dbReference>
<comment type="subcellular location">
    <subcellularLocation>
        <location evidence="6">Nucleus</location>
        <location evidence="6">Nucleolus</location>
    </subcellularLocation>
</comment>
<feature type="domain" description="SDA1 N-terminal" evidence="9">
    <location>
        <begin position="68"/>
        <end position="437"/>
    </location>
</feature>
<comment type="function">
    <text evidence="6">Required for 60S pre-ribosomal subunits export to the cytoplasm.</text>
</comment>
<keyword evidence="2 6" id="KW-0813">Transport</keyword>
<sequence length="736" mass="82882">MADSNKRKRAGLQKLHNLPMLQNLIRRDPASYKEEFIRQHGHYESQRAIFMSQPTTANTEAFTELIGFMASVASSYPDLTSTFADDLSQLLLKNHVSLGADLREKIVQSLVLLKNKDVIASSTLLQTLFPVLTATTSKQLRGQIYKCVVSDLRNSNAKVKNHKLNKTVQAVLFELVEAGKEDPTSTTGLWAVKLTRELWKRGVWDDARTVEIMKEASLSANQKVMSGGIRFFLGVDQEKADFEEESDDEGPDLNRVKHQLQINKKNRNQLRKLEKAQEALKRKEKNKNKPHPLNFSALHLLRDPQGFADLLFSKHLSRNNKLSLEQKLLVLQLVSRLVGLHKLSILGLYSHLLKYITPRQREVTQFLIVAAQATHDLVPPDCLEPIVRKIADEFVSEGVAGEVATAGLNAIREICARAPLAMDATLLQDLTEYKGSKDKGVMMAARSLIALYREVAPEMLKRKDRGKVASMGMKEHESLRYGQETEGTIEGLELLEAWKEEQKAAKRTERGEGEEGEDAEEAEEEEEDDEAWANWEVESDSDSDGDGAGWVNVESDGEDIHLSDSEDEADAKAGKRTKKMKLTHESDDDEKKTNEVKSEEKKLSKLATTRILTPADFAKLEELRQAAGLAKLMGKKLAHEDAVEQNMIEGSLKRGKSDKEARLEAVMEGREGREKYSSSRGKKLKEKAHSTTNKEKARKKNFLMTLKKHKSGQKMKLTETRRLLKEGKAKNKGKKR</sequence>
<evidence type="ECO:0000259" key="8">
    <source>
        <dbReference type="Pfam" id="PF05285"/>
    </source>
</evidence>
<feature type="domain" description="SDA1 C-terminal" evidence="10">
    <location>
        <begin position="689"/>
        <end position="733"/>
    </location>
</feature>
<keyword evidence="4 6" id="KW-0653">Protein transport</keyword>
<comment type="similarity">
    <text evidence="1 6">Belongs to the SDA1 family.</text>
</comment>